<dbReference type="AlphaFoldDB" id="A0A2P5B523"/>
<evidence type="ECO:0000256" key="2">
    <source>
        <dbReference type="ARBA" id="ARBA00022692"/>
    </source>
</evidence>
<dbReference type="Gene3D" id="2.60.40.1820">
    <property type="match status" value="1"/>
</dbReference>
<protein>
    <submittedName>
        <fullName evidence="7">Immunoglobulin-like fold containing protein</fullName>
    </submittedName>
</protein>
<feature type="transmembrane region" description="Helical" evidence="5">
    <location>
        <begin position="37"/>
        <end position="60"/>
    </location>
</feature>
<comment type="subcellular location">
    <subcellularLocation>
        <location evidence="1">Membrane</location>
        <topology evidence="1">Single-pass membrane protein</topology>
    </subcellularLocation>
</comment>
<keyword evidence="3 5" id="KW-1133">Transmembrane helix</keyword>
<sequence length="211" mass="23789">MAEESQSWPLAPSRLHRRSDEESPTFKAIRKERANKCFIYVFAGIVILSILLLVFALIVLRPKSPAVKLRSISVKSLRYTTSPWPDINATLVAEVSIENPNFGPYRFENSSAKFLYGGQKIGERRFGKGRVGAKGTGRLSLTMEVRSSRLPEGANELSSDLNSGVFKMSSYARISGKVRLIKIIQTRKTSEMRCNMTLVLKTKKIQDWRCD</sequence>
<dbReference type="PANTHER" id="PTHR31234">
    <property type="entry name" value="LATE EMBRYOGENESIS ABUNDANT (LEA) HYDROXYPROLINE-RICH GLYCOPROTEIN FAMILY"/>
    <property type="match status" value="1"/>
</dbReference>
<proteinExistence type="predicted"/>
<keyword evidence="8" id="KW-1185">Reference proteome</keyword>
<evidence type="ECO:0000256" key="4">
    <source>
        <dbReference type="ARBA" id="ARBA00023136"/>
    </source>
</evidence>
<dbReference type="Proteomes" id="UP000237105">
    <property type="component" value="Unassembled WGS sequence"/>
</dbReference>
<comment type="caution">
    <text evidence="7">The sequence shown here is derived from an EMBL/GenBank/DDBJ whole genome shotgun (WGS) entry which is preliminary data.</text>
</comment>
<accession>A0A2P5B523</accession>
<evidence type="ECO:0000256" key="1">
    <source>
        <dbReference type="ARBA" id="ARBA00004167"/>
    </source>
</evidence>
<dbReference type="InterPro" id="IPR004864">
    <property type="entry name" value="LEA_2"/>
</dbReference>
<keyword evidence="2 5" id="KW-0812">Transmembrane</keyword>
<evidence type="ECO:0000259" key="6">
    <source>
        <dbReference type="Pfam" id="PF03168"/>
    </source>
</evidence>
<dbReference type="PANTHER" id="PTHR31234:SF3">
    <property type="entry name" value="LATE EMBRYOGENESIS ABUNDANT (LEA) HYDROXYPROLINE-RICH GLYCOPROTEIN FAMILY"/>
    <property type="match status" value="1"/>
</dbReference>
<dbReference type="InterPro" id="IPR044839">
    <property type="entry name" value="NDR1-like"/>
</dbReference>
<dbReference type="SUPFAM" id="SSF117070">
    <property type="entry name" value="LEA14-like"/>
    <property type="match status" value="1"/>
</dbReference>
<evidence type="ECO:0000256" key="5">
    <source>
        <dbReference type="SAM" id="Phobius"/>
    </source>
</evidence>
<reference evidence="8" key="1">
    <citation type="submission" date="2016-06" db="EMBL/GenBank/DDBJ databases">
        <title>Parallel loss of symbiosis genes in relatives of nitrogen-fixing non-legume Parasponia.</title>
        <authorList>
            <person name="Van Velzen R."/>
            <person name="Holmer R."/>
            <person name="Bu F."/>
            <person name="Rutten L."/>
            <person name="Van Zeijl A."/>
            <person name="Liu W."/>
            <person name="Santuari L."/>
            <person name="Cao Q."/>
            <person name="Sharma T."/>
            <person name="Shen D."/>
            <person name="Roswanjaya Y."/>
            <person name="Wardhani T."/>
            <person name="Kalhor M.S."/>
            <person name="Jansen J."/>
            <person name="Van den Hoogen J."/>
            <person name="Gungor B."/>
            <person name="Hartog M."/>
            <person name="Hontelez J."/>
            <person name="Verver J."/>
            <person name="Yang W.-C."/>
            <person name="Schijlen E."/>
            <person name="Repin R."/>
            <person name="Schilthuizen M."/>
            <person name="Schranz E."/>
            <person name="Heidstra R."/>
            <person name="Miyata K."/>
            <person name="Fedorova E."/>
            <person name="Kohlen W."/>
            <person name="Bisseling T."/>
            <person name="Smit S."/>
            <person name="Geurts R."/>
        </authorList>
    </citation>
    <scope>NUCLEOTIDE SEQUENCE [LARGE SCALE GENOMIC DNA]</scope>
    <source>
        <strain evidence="8">cv. WU1-14</strain>
    </source>
</reference>
<evidence type="ECO:0000313" key="8">
    <source>
        <dbReference type="Proteomes" id="UP000237105"/>
    </source>
</evidence>
<dbReference type="GO" id="GO:0098542">
    <property type="term" value="P:defense response to other organism"/>
    <property type="evidence" value="ECO:0007669"/>
    <property type="project" value="InterPro"/>
</dbReference>
<dbReference type="GO" id="GO:0005886">
    <property type="term" value="C:plasma membrane"/>
    <property type="evidence" value="ECO:0007669"/>
    <property type="project" value="TreeGrafter"/>
</dbReference>
<name>A0A2P5B523_PARAD</name>
<dbReference type="OrthoDB" id="1894389at2759"/>
<gene>
    <name evidence="7" type="ORF">PanWU01x14_270910</name>
</gene>
<keyword evidence="4 5" id="KW-0472">Membrane</keyword>
<organism evidence="7 8">
    <name type="scientific">Parasponia andersonii</name>
    <name type="common">Sponia andersonii</name>
    <dbReference type="NCBI Taxonomy" id="3476"/>
    <lineage>
        <taxon>Eukaryota</taxon>
        <taxon>Viridiplantae</taxon>
        <taxon>Streptophyta</taxon>
        <taxon>Embryophyta</taxon>
        <taxon>Tracheophyta</taxon>
        <taxon>Spermatophyta</taxon>
        <taxon>Magnoliopsida</taxon>
        <taxon>eudicotyledons</taxon>
        <taxon>Gunneridae</taxon>
        <taxon>Pentapetalae</taxon>
        <taxon>rosids</taxon>
        <taxon>fabids</taxon>
        <taxon>Rosales</taxon>
        <taxon>Cannabaceae</taxon>
        <taxon>Parasponia</taxon>
    </lineage>
</organism>
<evidence type="ECO:0000256" key="3">
    <source>
        <dbReference type="ARBA" id="ARBA00022989"/>
    </source>
</evidence>
<dbReference type="Pfam" id="PF03168">
    <property type="entry name" value="LEA_2"/>
    <property type="match status" value="1"/>
</dbReference>
<dbReference type="STRING" id="3476.A0A2P5B523"/>
<dbReference type="EMBL" id="JXTB01000362">
    <property type="protein sequence ID" value="PON43882.1"/>
    <property type="molecule type" value="Genomic_DNA"/>
</dbReference>
<feature type="domain" description="Late embryogenesis abundant protein LEA-2 subgroup" evidence="6">
    <location>
        <begin position="95"/>
        <end position="195"/>
    </location>
</feature>
<evidence type="ECO:0000313" key="7">
    <source>
        <dbReference type="EMBL" id="PON43882.1"/>
    </source>
</evidence>